<dbReference type="AlphaFoldDB" id="A0ABD5UK38"/>
<feature type="transmembrane region" description="Helical" evidence="1">
    <location>
        <begin position="136"/>
        <end position="156"/>
    </location>
</feature>
<feature type="transmembrane region" description="Helical" evidence="1">
    <location>
        <begin position="88"/>
        <end position="110"/>
    </location>
</feature>
<dbReference type="InterPro" id="IPR057169">
    <property type="entry name" value="DUF7847"/>
</dbReference>
<gene>
    <name evidence="3" type="ORF">ACFQEY_03625</name>
</gene>
<feature type="domain" description="DUF7847" evidence="2">
    <location>
        <begin position="2"/>
        <end position="191"/>
    </location>
</feature>
<keyword evidence="1" id="KW-0472">Membrane</keyword>
<protein>
    <recommendedName>
        <fullName evidence="2">DUF7847 domain-containing protein</fullName>
    </recommendedName>
</protein>
<name>A0ABD5UK38_9EURY</name>
<evidence type="ECO:0000256" key="1">
    <source>
        <dbReference type="SAM" id="Phobius"/>
    </source>
</evidence>
<keyword evidence="1" id="KW-1133">Transmembrane helix</keyword>
<dbReference type="RefSeq" id="WP_379764872.1">
    <property type="nucleotide sequence ID" value="NZ_JBHSXI010000001.1"/>
</dbReference>
<organism evidence="3 4">
    <name type="scientific">Halorubrum trueperi</name>
    <dbReference type="NCBI Taxonomy" id="2004704"/>
    <lineage>
        <taxon>Archaea</taxon>
        <taxon>Methanobacteriati</taxon>
        <taxon>Methanobacteriota</taxon>
        <taxon>Stenosarchaea group</taxon>
        <taxon>Halobacteria</taxon>
        <taxon>Halobacteriales</taxon>
        <taxon>Haloferacaceae</taxon>
        <taxon>Halorubrum</taxon>
    </lineage>
</organism>
<dbReference type="EMBL" id="JBHSXI010000001">
    <property type="protein sequence ID" value="MFC6888148.1"/>
    <property type="molecule type" value="Genomic_DNA"/>
</dbReference>
<evidence type="ECO:0000313" key="3">
    <source>
        <dbReference type="EMBL" id="MFC6888148.1"/>
    </source>
</evidence>
<feature type="transmembrane region" description="Helical" evidence="1">
    <location>
        <begin position="47"/>
        <end position="76"/>
    </location>
</feature>
<reference evidence="3 4" key="1">
    <citation type="journal article" date="2019" name="Int. J. Syst. Evol. Microbiol.">
        <title>The Global Catalogue of Microorganisms (GCM) 10K type strain sequencing project: providing services to taxonomists for standard genome sequencing and annotation.</title>
        <authorList>
            <consortium name="The Broad Institute Genomics Platform"/>
            <consortium name="The Broad Institute Genome Sequencing Center for Infectious Disease"/>
            <person name="Wu L."/>
            <person name="Ma J."/>
        </authorList>
    </citation>
    <scope>NUCLEOTIDE SEQUENCE [LARGE SCALE GENOMIC DNA]</scope>
    <source>
        <strain evidence="3 4">Y73</strain>
    </source>
</reference>
<comment type="caution">
    <text evidence="3">The sequence shown here is derived from an EMBL/GenBank/DDBJ whole genome shotgun (WGS) entry which is preliminary data.</text>
</comment>
<accession>A0ABD5UK38</accession>
<dbReference type="Proteomes" id="UP001596333">
    <property type="component" value="Unassembled WGS sequence"/>
</dbReference>
<sequence length="203" mass="21622">MFDALTAFAFIFLIRAYVGTIVAGELTDDPVTIREGLHRSLARTPSLVGLIVLIVFSVMTLPFLVLLPLLVLVGAIPGNPVEMVGFPVAAAVGGIGFAVPFLLLLFKFWFAPEACVIGRYGPIESLRVSWRITTNFRGKFLLVAVIAIGSALSLYLPTSLPEMATSLAPLNAVLSVISSSAGELLSIVWTSAYAHIYVQGVVS</sequence>
<evidence type="ECO:0000259" key="2">
    <source>
        <dbReference type="Pfam" id="PF25231"/>
    </source>
</evidence>
<evidence type="ECO:0000313" key="4">
    <source>
        <dbReference type="Proteomes" id="UP001596333"/>
    </source>
</evidence>
<proteinExistence type="predicted"/>
<keyword evidence="4" id="KW-1185">Reference proteome</keyword>
<keyword evidence="1" id="KW-0812">Transmembrane</keyword>
<dbReference type="Pfam" id="PF25231">
    <property type="entry name" value="DUF7847"/>
    <property type="match status" value="1"/>
</dbReference>